<dbReference type="Pfam" id="PF00512">
    <property type="entry name" value="HisKA"/>
    <property type="match status" value="1"/>
</dbReference>
<dbReference type="GO" id="GO:0000155">
    <property type="term" value="F:phosphorelay sensor kinase activity"/>
    <property type="evidence" value="ECO:0007669"/>
    <property type="project" value="InterPro"/>
</dbReference>
<keyword evidence="5 8" id="KW-0418">Kinase</keyword>
<dbReference type="SMART" id="SM00387">
    <property type="entry name" value="HATPase_c"/>
    <property type="match status" value="1"/>
</dbReference>
<evidence type="ECO:0000256" key="5">
    <source>
        <dbReference type="ARBA" id="ARBA00022777"/>
    </source>
</evidence>
<dbReference type="PANTHER" id="PTHR43047:SF65">
    <property type="entry name" value="CHEY-HOMOLOGOUS RECEIVER DOMAIN AND PAS DOMAIN-CONTAINING PROTEIN"/>
    <property type="match status" value="1"/>
</dbReference>
<keyword evidence="3" id="KW-0597">Phosphoprotein</keyword>
<dbReference type="SUPFAM" id="SSF47384">
    <property type="entry name" value="Homodimeric domain of signal transducing histidine kinase"/>
    <property type="match status" value="1"/>
</dbReference>
<dbReference type="InterPro" id="IPR003661">
    <property type="entry name" value="HisK_dim/P_dom"/>
</dbReference>
<dbReference type="PRINTS" id="PR00344">
    <property type="entry name" value="BCTRLSENSOR"/>
</dbReference>
<reference evidence="9" key="1">
    <citation type="submission" date="2019-12" db="EMBL/GenBank/DDBJ databases">
        <title>Complete genome of Terracaulis silvestris 0127_4.</title>
        <authorList>
            <person name="Vieira S."/>
            <person name="Riedel T."/>
            <person name="Sproer C."/>
            <person name="Pascual J."/>
            <person name="Boedeker C."/>
            <person name="Overmann J."/>
        </authorList>
    </citation>
    <scope>NUCLEOTIDE SEQUENCE [LARGE SCALE GENOMIC DNA]</scope>
    <source>
        <strain evidence="9">0127_4</strain>
    </source>
</reference>
<feature type="transmembrane region" description="Helical" evidence="6">
    <location>
        <begin position="170"/>
        <end position="188"/>
    </location>
</feature>
<name>A0A6I6MIC3_9CAUL</name>
<gene>
    <name evidence="8" type="primary">luxQ_3</name>
    <name evidence="8" type="ORF">DSM104635_01065</name>
</gene>
<evidence type="ECO:0000313" key="8">
    <source>
        <dbReference type="EMBL" id="QGZ94249.1"/>
    </source>
</evidence>
<keyword evidence="9" id="KW-1185">Reference proteome</keyword>
<feature type="transmembrane region" description="Helical" evidence="6">
    <location>
        <begin position="61"/>
        <end position="78"/>
    </location>
</feature>
<dbReference type="Pfam" id="PF02518">
    <property type="entry name" value="HATPase_c"/>
    <property type="match status" value="1"/>
</dbReference>
<dbReference type="Gene3D" id="3.30.565.10">
    <property type="entry name" value="Histidine kinase-like ATPase, C-terminal domain"/>
    <property type="match status" value="1"/>
</dbReference>
<evidence type="ECO:0000256" key="4">
    <source>
        <dbReference type="ARBA" id="ARBA00022679"/>
    </source>
</evidence>
<dbReference type="InterPro" id="IPR005467">
    <property type="entry name" value="His_kinase_dom"/>
</dbReference>
<feature type="domain" description="Histidine kinase" evidence="7">
    <location>
        <begin position="256"/>
        <end position="472"/>
    </location>
</feature>
<accession>A0A6I6MIC3</accession>
<keyword evidence="4 8" id="KW-0808">Transferase</keyword>
<keyword evidence="6" id="KW-1133">Transmembrane helix</keyword>
<evidence type="ECO:0000313" key="9">
    <source>
        <dbReference type="Proteomes" id="UP000431269"/>
    </source>
</evidence>
<dbReference type="Proteomes" id="UP000431269">
    <property type="component" value="Chromosome"/>
</dbReference>
<dbReference type="AlphaFoldDB" id="A0A6I6MIC3"/>
<protein>
    <recommendedName>
        <fullName evidence="2">histidine kinase</fullName>
        <ecNumber evidence="2">2.7.13.3</ecNumber>
    </recommendedName>
</protein>
<evidence type="ECO:0000256" key="2">
    <source>
        <dbReference type="ARBA" id="ARBA00012438"/>
    </source>
</evidence>
<keyword evidence="6" id="KW-0812">Transmembrane</keyword>
<dbReference type="SMART" id="SM00388">
    <property type="entry name" value="HisKA"/>
    <property type="match status" value="1"/>
</dbReference>
<organism evidence="8 9">
    <name type="scientific">Terricaulis silvestris</name>
    <dbReference type="NCBI Taxonomy" id="2686094"/>
    <lineage>
        <taxon>Bacteria</taxon>
        <taxon>Pseudomonadati</taxon>
        <taxon>Pseudomonadota</taxon>
        <taxon>Alphaproteobacteria</taxon>
        <taxon>Caulobacterales</taxon>
        <taxon>Caulobacteraceae</taxon>
        <taxon>Terricaulis</taxon>
    </lineage>
</organism>
<dbReference type="KEGG" id="tsv:DSM104635_01065"/>
<feature type="transmembrane region" description="Helical" evidence="6">
    <location>
        <begin position="200"/>
        <end position="219"/>
    </location>
</feature>
<dbReference type="InterPro" id="IPR003594">
    <property type="entry name" value="HATPase_dom"/>
</dbReference>
<dbReference type="GO" id="GO:0005886">
    <property type="term" value="C:plasma membrane"/>
    <property type="evidence" value="ECO:0007669"/>
    <property type="project" value="TreeGrafter"/>
</dbReference>
<dbReference type="PANTHER" id="PTHR43047">
    <property type="entry name" value="TWO-COMPONENT HISTIDINE PROTEIN KINASE"/>
    <property type="match status" value="1"/>
</dbReference>
<evidence type="ECO:0000256" key="6">
    <source>
        <dbReference type="SAM" id="Phobius"/>
    </source>
</evidence>
<dbReference type="EC" id="2.7.13.3" evidence="2"/>
<sequence>MNDRSTPTLTKLQLAAVRLSAALTDAETISPADVAASLAEAKAKRARGLIAAGNARIGNSWLRLGSSAIVAIVAASLLNNLWAFVWWAGLVFVILGDRAIYKNLLRRALAGDPPHNLSGAVVWTAAQSAYGNIMAALLWFAPYVPGETLAVIYICGGLANSAATLRSNTALSIAGIGPTIATMLGLPIAEYVMNGASNSLDLMPMVGGLLLLGFGVNLWKSLLASDAAQAQAEASAMRERQAAAAAAAAKTDTIRRMNDELRTPMAALVGAAEHLHRAAVSPQARSHIAAIVQAGEVLKMVLDDLSDLDNLENGQLRIETKPTDPRELARGVVAAFKTAAADKNLELFLDIAPDVPVRVALDPSRVRQVLFNLLANAVRFTTHGGVRVRVSVLNAEAGRARLNFAIADTGAGMSRSQLAQIFGRAKLCMEGEGPGLGLTISLRLAKLMGGQINAKSDIGQGSMFAFTVEAPVLVQAASSPVA</sequence>
<keyword evidence="6" id="KW-0472">Membrane</keyword>
<dbReference type="SUPFAM" id="SSF55874">
    <property type="entry name" value="ATPase domain of HSP90 chaperone/DNA topoisomerase II/histidine kinase"/>
    <property type="match status" value="1"/>
</dbReference>
<dbReference type="InterPro" id="IPR036890">
    <property type="entry name" value="HATPase_C_sf"/>
</dbReference>
<dbReference type="GO" id="GO:0009927">
    <property type="term" value="F:histidine phosphotransfer kinase activity"/>
    <property type="evidence" value="ECO:0007669"/>
    <property type="project" value="TreeGrafter"/>
</dbReference>
<dbReference type="PROSITE" id="PS50109">
    <property type="entry name" value="HIS_KIN"/>
    <property type="match status" value="1"/>
</dbReference>
<evidence type="ECO:0000259" key="7">
    <source>
        <dbReference type="PROSITE" id="PS50109"/>
    </source>
</evidence>
<proteinExistence type="predicted"/>
<evidence type="ECO:0000256" key="3">
    <source>
        <dbReference type="ARBA" id="ARBA00022553"/>
    </source>
</evidence>
<dbReference type="EMBL" id="CP047045">
    <property type="protein sequence ID" value="QGZ94249.1"/>
    <property type="molecule type" value="Genomic_DNA"/>
</dbReference>
<dbReference type="InterPro" id="IPR004358">
    <property type="entry name" value="Sig_transdc_His_kin-like_C"/>
</dbReference>
<evidence type="ECO:0000256" key="1">
    <source>
        <dbReference type="ARBA" id="ARBA00000085"/>
    </source>
</evidence>
<dbReference type="Gene3D" id="1.10.287.130">
    <property type="match status" value="1"/>
</dbReference>
<comment type="catalytic activity">
    <reaction evidence="1">
        <text>ATP + protein L-histidine = ADP + protein N-phospho-L-histidine.</text>
        <dbReference type="EC" id="2.7.13.3"/>
    </reaction>
</comment>
<dbReference type="InterPro" id="IPR036097">
    <property type="entry name" value="HisK_dim/P_sf"/>
</dbReference>